<proteinExistence type="predicted"/>
<dbReference type="EMBL" id="JACSDZ010000020">
    <property type="protein sequence ID" value="KAF7382345.1"/>
    <property type="molecule type" value="Genomic_DNA"/>
</dbReference>
<sequence>MVIHWSFQMVGWRDVHPVSGPALSPGNSSSNGKTWNRRSWIEGKLLSPFPLPPSTYVVSTRRWKHFVAEKEEEGGRGSCSEEADERTLFRNKCDITSVLYESVLPRDPPKISRASSFGPVHPVAVPKWQTATTGIPLGKLPDQRYSA</sequence>
<name>A0A834J6J4_VESGE</name>
<dbReference type="AlphaFoldDB" id="A0A834J6J4"/>
<evidence type="ECO:0000313" key="2">
    <source>
        <dbReference type="Proteomes" id="UP000617340"/>
    </source>
</evidence>
<organism evidence="1 2">
    <name type="scientific">Vespula germanica</name>
    <name type="common">German yellow jacket</name>
    <name type="synonym">Paravespula germanica</name>
    <dbReference type="NCBI Taxonomy" id="30212"/>
    <lineage>
        <taxon>Eukaryota</taxon>
        <taxon>Metazoa</taxon>
        <taxon>Ecdysozoa</taxon>
        <taxon>Arthropoda</taxon>
        <taxon>Hexapoda</taxon>
        <taxon>Insecta</taxon>
        <taxon>Pterygota</taxon>
        <taxon>Neoptera</taxon>
        <taxon>Endopterygota</taxon>
        <taxon>Hymenoptera</taxon>
        <taxon>Apocrita</taxon>
        <taxon>Aculeata</taxon>
        <taxon>Vespoidea</taxon>
        <taxon>Vespidae</taxon>
        <taxon>Vespinae</taxon>
        <taxon>Vespula</taxon>
    </lineage>
</organism>
<dbReference type="Proteomes" id="UP000617340">
    <property type="component" value="Unassembled WGS sequence"/>
</dbReference>
<accession>A0A834J6J4</accession>
<keyword evidence="2" id="KW-1185">Reference proteome</keyword>
<evidence type="ECO:0000313" key="1">
    <source>
        <dbReference type="EMBL" id="KAF7382345.1"/>
    </source>
</evidence>
<reference evidence="1" key="1">
    <citation type="journal article" date="2020" name="G3 (Bethesda)">
        <title>High-Quality Assemblies for Three Invasive Social Wasps from the &lt;i&gt;Vespula&lt;/i&gt; Genus.</title>
        <authorList>
            <person name="Harrop T.W.R."/>
            <person name="Guhlin J."/>
            <person name="McLaughlin G.M."/>
            <person name="Permina E."/>
            <person name="Stockwell P."/>
            <person name="Gilligan J."/>
            <person name="Le Lec M.F."/>
            <person name="Gruber M.A.M."/>
            <person name="Quinn O."/>
            <person name="Lovegrove M."/>
            <person name="Duncan E.J."/>
            <person name="Remnant E.J."/>
            <person name="Van Eeckhoven J."/>
            <person name="Graham B."/>
            <person name="Knapp R.A."/>
            <person name="Langford K.W."/>
            <person name="Kronenberg Z."/>
            <person name="Press M.O."/>
            <person name="Eacker S.M."/>
            <person name="Wilson-Rankin E.E."/>
            <person name="Purcell J."/>
            <person name="Lester P.J."/>
            <person name="Dearden P.K."/>
        </authorList>
    </citation>
    <scope>NUCLEOTIDE SEQUENCE</scope>
    <source>
        <strain evidence="1">Linc-1</strain>
    </source>
</reference>
<comment type="caution">
    <text evidence="1">The sequence shown here is derived from an EMBL/GenBank/DDBJ whole genome shotgun (WGS) entry which is preliminary data.</text>
</comment>
<protein>
    <submittedName>
        <fullName evidence="1">Uncharacterized protein</fullName>
    </submittedName>
</protein>
<gene>
    <name evidence="1" type="ORF">HZH68_015264</name>
</gene>